<dbReference type="AlphaFoldDB" id="A0A378JEX6"/>
<organism evidence="2 4">
    <name type="scientific">Legionella gratiana</name>
    <dbReference type="NCBI Taxonomy" id="45066"/>
    <lineage>
        <taxon>Bacteria</taxon>
        <taxon>Pseudomonadati</taxon>
        <taxon>Pseudomonadota</taxon>
        <taxon>Gammaproteobacteria</taxon>
        <taxon>Legionellales</taxon>
        <taxon>Legionellaceae</taxon>
        <taxon>Legionella</taxon>
    </lineage>
</organism>
<reference evidence="2 4" key="2">
    <citation type="submission" date="2018-06" db="EMBL/GenBank/DDBJ databases">
        <authorList>
            <consortium name="Pathogen Informatics"/>
            <person name="Doyle S."/>
        </authorList>
    </citation>
    <scope>NUCLEOTIDE SEQUENCE [LARGE SCALE GENOMIC DNA]</scope>
    <source>
        <strain evidence="2 4">NCTC12388</strain>
    </source>
</reference>
<dbReference type="RefSeq" id="WP_162264314.1">
    <property type="nucleotide sequence ID" value="NZ_CAAAHW010000007.1"/>
</dbReference>
<evidence type="ECO:0000313" key="1">
    <source>
        <dbReference type="EMBL" id="KTD11942.1"/>
    </source>
</evidence>
<name>A0A378JEX6_9GAMM</name>
<evidence type="ECO:0000313" key="2">
    <source>
        <dbReference type="EMBL" id="STX46454.1"/>
    </source>
</evidence>
<evidence type="ECO:0000313" key="4">
    <source>
        <dbReference type="Proteomes" id="UP000254476"/>
    </source>
</evidence>
<dbReference type="Proteomes" id="UP000054691">
    <property type="component" value="Unassembled WGS sequence"/>
</dbReference>
<dbReference type="Proteomes" id="UP000254476">
    <property type="component" value="Unassembled WGS sequence"/>
</dbReference>
<evidence type="ECO:0000313" key="3">
    <source>
        <dbReference type="Proteomes" id="UP000054691"/>
    </source>
</evidence>
<reference evidence="1 3" key="1">
    <citation type="submission" date="2015-11" db="EMBL/GenBank/DDBJ databases">
        <title>Genomic analysis of 38 Legionella species identifies large and diverse effector repertoires.</title>
        <authorList>
            <person name="Burstein D."/>
            <person name="Amaro F."/>
            <person name="Zusman T."/>
            <person name="Lifshitz Z."/>
            <person name="Cohen O."/>
            <person name="Gilbert J.A."/>
            <person name="Pupko T."/>
            <person name="Shuman H.A."/>
            <person name="Segal G."/>
        </authorList>
    </citation>
    <scope>NUCLEOTIDE SEQUENCE [LARGE SCALE GENOMIC DNA]</scope>
    <source>
        <strain evidence="1 3">Lyon 8420412</strain>
    </source>
</reference>
<protein>
    <submittedName>
        <fullName evidence="2">Substrate of the Dot/Icm secretion system</fullName>
    </submittedName>
</protein>
<gene>
    <name evidence="1" type="ORF">Lgra_1400</name>
    <name evidence="2" type="ORF">NCTC12388_03218</name>
</gene>
<dbReference type="EMBL" id="LNYE01000020">
    <property type="protein sequence ID" value="KTD11942.1"/>
    <property type="molecule type" value="Genomic_DNA"/>
</dbReference>
<keyword evidence="3" id="KW-1185">Reference proteome</keyword>
<dbReference type="EMBL" id="UGOB01000001">
    <property type="protein sequence ID" value="STX46454.1"/>
    <property type="molecule type" value="Genomic_DNA"/>
</dbReference>
<accession>A0A378JEX6</accession>
<proteinExistence type="predicted"/>
<sequence length="242" mass="27932">MNIEEIMTFIENLYADHTKESIKFKSRAKNQLVSPTMSKSNAQELCKILKNILPEQARLQVHKSKEVAGEFCVVLSNPQEVFSIYAKHAAEQLNRYKPLPKLSAEEEYYTWEYNPSSMLIEYRVSFSIPEDLDTEKEVIGSDEKARQLKAIIQYTKRLQSIYPELKILGTNDEDGGADKFFLTFNYKNYKVISSLNNPASLRQIAIGFFRAHPEHYITEISKILPKEITDELTDIKPRTPDS</sequence>